<evidence type="ECO:0000256" key="2">
    <source>
        <dbReference type="SAM" id="MobiDB-lite"/>
    </source>
</evidence>
<feature type="domain" description="CCHC-type" evidence="3">
    <location>
        <begin position="227"/>
        <end position="241"/>
    </location>
</feature>
<keyword evidence="5" id="KW-1185">Reference proteome</keyword>
<dbReference type="PaxDb" id="4113-PGSC0003DMT400088081"/>
<proteinExistence type="predicted"/>
<keyword evidence="1" id="KW-0862">Zinc</keyword>
<feature type="region of interest" description="Disordered" evidence="2">
    <location>
        <begin position="135"/>
        <end position="205"/>
    </location>
</feature>
<dbReference type="GO" id="GO:0008270">
    <property type="term" value="F:zinc ion binding"/>
    <property type="evidence" value="ECO:0007669"/>
    <property type="project" value="UniProtKB-KW"/>
</dbReference>
<evidence type="ECO:0000259" key="3">
    <source>
        <dbReference type="PROSITE" id="PS50158"/>
    </source>
</evidence>
<dbReference type="GO" id="GO:0003676">
    <property type="term" value="F:nucleic acid binding"/>
    <property type="evidence" value="ECO:0007669"/>
    <property type="project" value="InterPro"/>
</dbReference>
<feature type="compositionally biased region" description="Basic and acidic residues" evidence="2">
    <location>
        <begin position="136"/>
        <end position="151"/>
    </location>
</feature>
<feature type="compositionally biased region" description="Polar residues" evidence="2">
    <location>
        <begin position="255"/>
        <end position="273"/>
    </location>
</feature>
<evidence type="ECO:0000313" key="5">
    <source>
        <dbReference type="Proteomes" id="UP000011115"/>
    </source>
</evidence>
<reference evidence="4" key="2">
    <citation type="submission" date="2015-06" db="UniProtKB">
        <authorList>
            <consortium name="EnsemblPlants"/>
        </authorList>
    </citation>
    <scope>IDENTIFICATION</scope>
    <source>
        <strain evidence="4">DM1-3 516 R44</strain>
    </source>
</reference>
<protein>
    <submittedName>
        <fullName evidence="4">Gag-pol polyprotein</fullName>
    </submittedName>
</protein>
<keyword evidence="1" id="KW-0863">Zinc-finger</keyword>
<dbReference type="InParanoid" id="M1DF71"/>
<name>M1DF71_SOLTU</name>
<dbReference type="InterPro" id="IPR001878">
    <property type="entry name" value="Znf_CCHC"/>
</dbReference>
<accession>M1DF71</accession>
<dbReference type="AlphaFoldDB" id="M1DF71"/>
<dbReference type="Proteomes" id="UP000011115">
    <property type="component" value="Unassembled WGS sequence"/>
</dbReference>
<dbReference type="PROSITE" id="PS50158">
    <property type="entry name" value="ZF_CCHC"/>
    <property type="match status" value="1"/>
</dbReference>
<sequence>MNTRRPNAKRVEEENVNQGVPQGNQAPQDGQAMVNPMVENLTQEKFRDIGPTVNPNVNSVSSRLRDFTRMNPPMFFGSKVGEDPQEFVEKVFKIIDAMGVTSLEKVELAIYQLKGVAQVRYTQWKRNRSEGAGLIESEKLQGNREVKRARTSEGNISNNKPGGQGRQGFKQRFSNQGSTSTPRVDKDRVSNPKSQGGNSGGSYVARPNCAKCGRKHEGKCLVGSDGCYSCGKSGLKIRDCPVLKVKGREDKQAHPSGSNSNAQKQNRSYALQS</sequence>
<keyword evidence="1" id="KW-0479">Metal-binding</keyword>
<organism evidence="4 5">
    <name type="scientific">Solanum tuberosum</name>
    <name type="common">Potato</name>
    <dbReference type="NCBI Taxonomy" id="4113"/>
    <lineage>
        <taxon>Eukaryota</taxon>
        <taxon>Viridiplantae</taxon>
        <taxon>Streptophyta</taxon>
        <taxon>Embryophyta</taxon>
        <taxon>Tracheophyta</taxon>
        <taxon>Spermatophyta</taxon>
        <taxon>Magnoliopsida</taxon>
        <taxon>eudicotyledons</taxon>
        <taxon>Gunneridae</taxon>
        <taxon>Pentapetalae</taxon>
        <taxon>asterids</taxon>
        <taxon>lamiids</taxon>
        <taxon>Solanales</taxon>
        <taxon>Solanaceae</taxon>
        <taxon>Solanoideae</taxon>
        <taxon>Solaneae</taxon>
        <taxon>Solanum</taxon>
    </lineage>
</organism>
<evidence type="ECO:0000313" key="4">
    <source>
        <dbReference type="EnsemblPlants" id="PGSC0003DMT400088081"/>
    </source>
</evidence>
<feature type="region of interest" description="Disordered" evidence="2">
    <location>
        <begin position="246"/>
        <end position="273"/>
    </location>
</feature>
<reference evidence="5" key="1">
    <citation type="journal article" date="2011" name="Nature">
        <title>Genome sequence and analysis of the tuber crop potato.</title>
        <authorList>
            <consortium name="The Potato Genome Sequencing Consortium"/>
        </authorList>
    </citation>
    <scope>NUCLEOTIDE SEQUENCE [LARGE SCALE GENOMIC DNA]</scope>
    <source>
        <strain evidence="5">cv. DM1-3 516 R44</strain>
    </source>
</reference>
<feature type="compositionally biased region" description="Polar residues" evidence="2">
    <location>
        <begin position="16"/>
        <end position="28"/>
    </location>
</feature>
<dbReference type="HOGENOM" id="CLU_043888_0_0_1"/>
<evidence type="ECO:0000256" key="1">
    <source>
        <dbReference type="PROSITE-ProRule" id="PRU00047"/>
    </source>
</evidence>
<feature type="region of interest" description="Disordered" evidence="2">
    <location>
        <begin position="1"/>
        <end position="32"/>
    </location>
</feature>
<dbReference type="EnsemblPlants" id="PGSC0003DMT400088081">
    <property type="protein sequence ID" value="PGSC0003DMT400088081"/>
    <property type="gene ID" value="PGSC0003DMG400037652"/>
</dbReference>
<feature type="compositionally biased region" description="Polar residues" evidence="2">
    <location>
        <begin position="152"/>
        <end position="161"/>
    </location>
</feature>
<dbReference type="Gramene" id="PGSC0003DMT400088081">
    <property type="protein sequence ID" value="PGSC0003DMT400088081"/>
    <property type="gene ID" value="PGSC0003DMG400037652"/>
</dbReference>